<dbReference type="InterPro" id="IPR013434">
    <property type="entry name" value="CHP02611"/>
</dbReference>
<dbReference type="EMBL" id="JBHSFO010000002">
    <property type="protein sequence ID" value="MFC4602776.1"/>
    <property type="molecule type" value="Genomic_DNA"/>
</dbReference>
<sequence>MLWRRRIAANVGLNLAYRTAVGAVGGLVLIVGVIAIPYPGPGWLIVFAGLGILSTEFTWANRLQRFVRTHYDRFMVWFGRQSAAVKAIGVVMTCVVVLVTLWLLGTFAMVGGWFGLDAAVLQSPVLG</sequence>
<organism evidence="2 3">
    <name type="scientific">Rhodococcus kronopolitis</name>
    <dbReference type="NCBI Taxonomy" id="1460226"/>
    <lineage>
        <taxon>Bacteria</taxon>
        <taxon>Bacillati</taxon>
        <taxon>Actinomycetota</taxon>
        <taxon>Actinomycetes</taxon>
        <taxon>Mycobacteriales</taxon>
        <taxon>Nocardiaceae</taxon>
        <taxon>Rhodococcus</taxon>
    </lineage>
</organism>
<dbReference type="Proteomes" id="UP001595914">
    <property type="component" value="Unassembled WGS sequence"/>
</dbReference>
<comment type="caution">
    <text evidence="2">The sequence shown here is derived from an EMBL/GenBank/DDBJ whole genome shotgun (WGS) entry which is preliminary data.</text>
</comment>
<dbReference type="InterPro" id="IPR019099">
    <property type="entry name" value="Uncharacterised_PGPGW_TM"/>
</dbReference>
<protein>
    <submittedName>
        <fullName evidence="2">TIGR02611 family protein</fullName>
    </submittedName>
</protein>
<gene>
    <name evidence="2" type="ORF">ACFO6S_03615</name>
</gene>
<keyword evidence="3" id="KW-1185">Reference proteome</keyword>
<feature type="transmembrane region" description="Helical" evidence="1">
    <location>
        <begin position="42"/>
        <end position="62"/>
    </location>
</feature>
<dbReference type="NCBIfam" id="TIGR02611">
    <property type="entry name" value="TIGR02611 family protein"/>
    <property type="match status" value="1"/>
</dbReference>
<name>A0ABV9FQF8_9NOCA</name>
<evidence type="ECO:0000256" key="1">
    <source>
        <dbReference type="SAM" id="Phobius"/>
    </source>
</evidence>
<dbReference type="RefSeq" id="WP_378415199.1">
    <property type="nucleotide sequence ID" value="NZ_JBHSFO010000002.1"/>
</dbReference>
<keyword evidence="1" id="KW-0812">Transmembrane</keyword>
<dbReference type="Pfam" id="PF09656">
    <property type="entry name" value="PGPGW"/>
    <property type="match status" value="1"/>
</dbReference>
<evidence type="ECO:0000313" key="3">
    <source>
        <dbReference type="Proteomes" id="UP001595914"/>
    </source>
</evidence>
<feature type="transmembrane region" description="Helical" evidence="1">
    <location>
        <begin position="15"/>
        <end position="36"/>
    </location>
</feature>
<feature type="transmembrane region" description="Helical" evidence="1">
    <location>
        <begin position="83"/>
        <end position="104"/>
    </location>
</feature>
<keyword evidence="1" id="KW-0472">Membrane</keyword>
<evidence type="ECO:0000313" key="2">
    <source>
        <dbReference type="EMBL" id="MFC4602776.1"/>
    </source>
</evidence>
<keyword evidence="1" id="KW-1133">Transmembrane helix</keyword>
<reference evidence="3" key="1">
    <citation type="journal article" date="2019" name="Int. J. Syst. Evol. Microbiol.">
        <title>The Global Catalogue of Microorganisms (GCM) 10K type strain sequencing project: providing services to taxonomists for standard genome sequencing and annotation.</title>
        <authorList>
            <consortium name="The Broad Institute Genomics Platform"/>
            <consortium name="The Broad Institute Genome Sequencing Center for Infectious Disease"/>
            <person name="Wu L."/>
            <person name="Ma J."/>
        </authorList>
    </citation>
    <scope>NUCLEOTIDE SEQUENCE [LARGE SCALE GENOMIC DNA]</scope>
    <source>
        <strain evidence="3">CCUG 54520</strain>
    </source>
</reference>
<proteinExistence type="predicted"/>
<accession>A0ABV9FQF8</accession>